<protein>
    <recommendedName>
        <fullName evidence="3">Suppressor of IKBKE 1</fullName>
    </recommendedName>
    <alternativeName>
        <fullName evidence="4">Suppressor of IKK-epsilon</fullName>
    </alternativeName>
</protein>
<feature type="compositionally biased region" description="Basic residues" evidence="6">
    <location>
        <begin position="136"/>
        <end position="147"/>
    </location>
</feature>
<feature type="compositionally biased region" description="Low complexity" evidence="6">
    <location>
        <begin position="89"/>
        <end position="110"/>
    </location>
</feature>
<comment type="similarity">
    <text evidence="1">Belongs to the SIKE family.</text>
</comment>
<feature type="region of interest" description="Disordered" evidence="6">
    <location>
        <begin position="1"/>
        <end position="161"/>
    </location>
</feature>
<feature type="compositionally biased region" description="Pro residues" evidence="6">
    <location>
        <begin position="1"/>
        <end position="15"/>
    </location>
</feature>
<feature type="compositionally biased region" description="Gly residues" evidence="6">
    <location>
        <begin position="73"/>
        <end position="83"/>
    </location>
</feature>
<feature type="coiled-coil region" evidence="5">
    <location>
        <begin position="241"/>
        <end position="268"/>
    </location>
</feature>
<dbReference type="PANTHER" id="PTHR12186:SF4">
    <property type="entry name" value="SUPPRESSOR OF IKBKE 1"/>
    <property type="match status" value="1"/>
</dbReference>
<feature type="compositionally biased region" description="Low complexity" evidence="6">
    <location>
        <begin position="41"/>
        <end position="67"/>
    </location>
</feature>
<evidence type="ECO:0000256" key="5">
    <source>
        <dbReference type="SAM" id="Coils"/>
    </source>
</evidence>
<reference evidence="7" key="1">
    <citation type="submission" date="2025-08" db="UniProtKB">
        <authorList>
            <consortium name="Ensembl"/>
        </authorList>
    </citation>
    <scope>IDENTIFICATION</scope>
</reference>
<feature type="compositionally biased region" description="Basic and acidic residues" evidence="6">
    <location>
        <begin position="112"/>
        <end position="128"/>
    </location>
</feature>
<dbReference type="Pfam" id="PF05769">
    <property type="entry name" value="SIKE"/>
    <property type="match status" value="1"/>
</dbReference>
<organism evidence="7 8">
    <name type="scientific">Accipiter nisus</name>
    <name type="common">Eurasian sparrowhawk</name>
    <dbReference type="NCBI Taxonomy" id="211598"/>
    <lineage>
        <taxon>Eukaryota</taxon>
        <taxon>Metazoa</taxon>
        <taxon>Chordata</taxon>
        <taxon>Craniata</taxon>
        <taxon>Vertebrata</taxon>
        <taxon>Euteleostomi</taxon>
        <taxon>Archelosauria</taxon>
        <taxon>Archosauria</taxon>
        <taxon>Dinosauria</taxon>
        <taxon>Saurischia</taxon>
        <taxon>Theropoda</taxon>
        <taxon>Coelurosauria</taxon>
        <taxon>Aves</taxon>
        <taxon>Neognathae</taxon>
        <taxon>Neoaves</taxon>
        <taxon>Telluraves</taxon>
        <taxon>Accipitrimorphae</taxon>
        <taxon>Accipitriformes</taxon>
        <taxon>Accipitridae</taxon>
        <taxon>Accipitrinae</taxon>
        <taxon>Accipiter</taxon>
    </lineage>
</organism>
<name>A0A8B9N393_9AVES</name>
<accession>A0A8B9N393</accession>
<dbReference type="InterPro" id="IPR008555">
    <property type="entry name" value="SIKE"/>
</dbReference>
<reference evidence="7" key="2">
    <citation type="submission" date="2025-09" db="UniProtKB">
        <authorList>
            <consortium name="Ensembl"/>
        </authorList>
    </citation>
    <scope>IDENTIFICATION</scope>
</reference>
<dbReference type="AlphaFoldDB" id="A0A8B9N393"/>
<evidence type="ECO:0000256" key="6">
    <source>
        <dbReference type="SAM" id="MobiDB-lite"/>
    </source>
</evidence>
<evidence type="ECO:0000256" key="1">
    <source>
        <dbReference type="ARBA" id="ARBA00005537"/>
    </source>
</evidence>
<evidence type="ECO:0000313" key="8">
    <source>
        <dbReference type="Proteomes" id="UP000694541"/>
    </source>
</evidence>
<dbReference type="Proteomes" id="UP000694541">
    <property type="component" value="Unplaced"/>
</dbReference>
<keyword evidence="8" id="KW-1185">Reference proteome</keyword>
<sequence length="281" mass="30321">APPRPAPPRPAPPAAGPGRRWRPLLRQAAPRARPERRRSAGPRLRTGGARAAAGSGEGRAQARAGSRLPAPGDGDGGGGGGGEVRAPPARSCAAGHGASAAAEVRSAARLGARHDLHHREDPDGREDAAGAAEGARHRRRVAHRPVRRPAPAGGRHARGGRGVGREELWISLEEHQDALELIMSKYRKQMLQLLQGRKGEDAEPVLKVHQANALEIESQIDRICEMGEVMRKAMQVDDDQFFKVQEKLAQLELENKELRELLSISKESFEVGREDLPDCEA</sequence>
<keyword evidence="2 5" id="KW-0175">Coiled coil</keyword>
<proteinExistence type="inferred from homology"/>
<dbReference type="PANTHER" id="PTHR12186">
    <property type="entry name" value="SIKE FAMILY MEMBER"/>
    <property type="match status" value="1"/>
</dbReference>
<dbReference type="Ensembl" id="ENSANIT00000013946.1">
    <property type="protein sequence ID" value="ENSANIP00000013470.1"/>
    <property type="gene ID" value="ENSANIG00000009157.1"/>
</dbReference>
<evidence type="ECO:0000256" key="4">
    <source>
        <dbReference type="ARBA" id="ARBA00042344"/>
    </source>
</evidence>
<evidence type="ECO:0000313" key="7">
    <source>
        <dbReference type="Ensembl" id="ENSANIP00000013470.1"/>
    </source>
</evidence>
<evidence type="ECO:0000256" key="2">
    <source>
        <dbReference type="ARBA" id="ARBA00023054"/>
    </source>
</evidence>
<evidence type="ECO:0000256" key="3">
    <source>
        <dbReference type="ARBA" id="ARBA00041003"/>
    </source>
</evidence>